<keyword evidence="2" id="KW-1185">Reference proteome</keyword>
<protein>
    <submittedName>
        <fullName evidence="1">Uncharacterized protein</fullName>
    </submittedName>
</protein>
<dbReference type="Proteomes" id="UP000265520">
    <property type="component" value="Unassembled WGS sequence"/>
</dbReference>
<evidence type="ECO:0000313" key="1">
    <source>
        <dbReference type="EMBL" id="MCI62319.1"/>
    </source>
</evidence>
<proteinExistence type="predicted"/>
<name>A0A392TMC1_9FABA</name>
<accession>A0A392TMC1</accession>
<comment type="caution">
    <text evidence="1">The sequence shown here is derived from an EMBL/GenBank/DDBJ whole genome shotgun (WGS) entry which is preliminary data.</text>
</comment>
<evidence type="ECO:0000313" key="2">
    <source>
        <dbReference type="Proteomes" id="UP000265520"/>
    </source>
</evidence>
<sequence>SAQIAASDEGYESAGALTVTTYKLGTREELGHGFQVLLSHVS</sequence>
<organism evidence="1 2">
    <name type="scientific">Trifolium medium</name>
    <dbReference type="NCBI Taxonomy" id="97028"/>
    <lineage>
        <taxon>Eukaryota</taxon>
        <taxon>Viridiplantae</taxon>
        <taxon>Streptophyta</taxon>
        <taxon>Embryophyta</taxon>
        <taxon>Tracheophyta</taxon>
        <taxon>Spermatophyta</taxon>
        <taxon>Magnoliopsida</taxon>
        <taxon>eudicotyledons</taxon>
        <taxon>Gunneridae</taxon>
        <taxon>Pentapetalae</taxon>
        <taxon>rosids</taxon>
        <taxon>fabids</taxon>
        <taxon>Fabales</taxon>
        <taxon>Fabaceae</taxon>
        <taxon>Papilionoideae</taxon>
        <taxon>50 kb inversion clade</taxon>
        <taxon>NPAAA clade</taxon>
        <taxon>Hologalegina</taxon>
        <taxon>IRL clade</taxon>
        <taxon>Trifolieae</taxon>
        <taxon>Trifolium</taxon>
    </lineage>
</organism>
<dbReference type="AlphaFoldDB" id="A0A392TMC1"/>
<feature type="non-terminal residue" evidence="1">
    <location>
        <position position="1"/>
    </location>
</feature>
<reference evidence="1 2" key="1">
    <citation type="journal article" date="2018" name="Front. Plant Sci.">
        <title>Red Clover (Trifolium pratense) and Zigzag Clover (T. medium) - A Picture of Genomic Similarities and Differences.</title>
        <authorList>
            <person name="Dluhosova J."/>
            <person name="Istvanek J."/>
            <person name="Nedelnik J."/>
            <person name="Repkova J."/>
        </authorList>
    </citation>
    <scope>NUCLEOTIDE SEQUENCE [LARGE SCALE GENOMIC DNA]</scope>
    <source>
        <strain evidence="2">cv. 10/8</strain>
        <tissue evidence="1">Leaf</tissue>
    </source>
</reference>
<dbReference type="EMBL" id="LXQA010616876">
    <property type="protein sequence ID" value="MCI62319.1"/>
    <property type="molecule type" value="Genomic_DNA"/>
</dbReference>